<keyword evidence="2" id="KW-1185">Reference proteome</keyword>
<dbReference type="Proteomes" id="UP000219036">
    <property type="component" value="Unassembled WGS sequence"/>
</dbReference>
<organism evidence="1 2">
    <name type="scientific">Persephonella hydrogeniphila</name>
    <dbReference type="NCBI Taxonomy" id="198703"/>
    <lineage>
        <taxon>Bacteria</taxon>
        <taxon>Pseudomonadati</taxon>
        <taxon>Aquificota</taxon>
        <taxon>Aquificia</taxon>
        <taxon>Aquificales</taxon>
        <taxon>Hydrogenothermaceae</taxon>
        <taxon>Persephonella</taxon>
    </lineage>
</organism>
<reference evidence="2" key="1">
    <citation type="submission" date="2017-09" db="EMBL/GenBank/DDBJ databases">
        <authorList>
            <person name="Varghese N."/>
            <person name="Submissions S."/>
        </authorList>
    </citation>
    <scope>NUCLEOTIDE SEQUENCE [LARGE SCALE GENOMIC DNA]</scope>
    <source>
        <strain evidence="2">DSM 15103</strain>
    </source>
</reference>
<dbReference type="EMBL" id="OBEI01000007">
    <property type="protein sequence ID" value="SNZ09451.1"/>
    <property type="molecule type" value="Genomic_DNA"/>
</dbReference>
<protein>
    <submittedName>
        <fullName evidence="1">Uncharacterized protein</fullName>
    </submittedName>
</protein>
<sequence length="103" mass="11984">MNIEKIKKNLVIGEVERAVQEISQELELMNSSYRKTFLNYYSFFGNIHISMRPESYIDKATIIRSALTVVLKKAHKAKDIKNAKLLLELIQLIKDFEVEDDLP</sequence>
<dbReference type="RefSeq" id="WP_097000694.1">
    <property type="nucleotide sequence ID" value="NZ_OBEI01000007.1"/>
</dbReference>
<dbReference type="AlphaFoldDB" id="A0A285NP84"/>
<gene>
    <name evidence="1" type="ORF">SAMN06265182_1530</name>
</gene>
<proteinExistence type="predicted"/>
<evidence type="ECO:0000313" key="2">
    <source>
        <dbReference type="Proteomes" id="UP000219036"/>
    </source>
</evidence>
<name>A0A285NP84_9AQUI</name>
<evidence type="ECO:0000313" key="1">
    <source>
        <dbReference type="EMBL" id="SNZ09451.1"/>
    </source>
</evidence>
<accession>A0A285NP84</accession>